<keyword evidence="4" id="KW-0804">Transcription</keyword>
<proteinExistence type="inferred from homology"/>
<protein>
    <submittedName>
        <fullName evidence="6">LysR family transcriptional regulator</fullName>
    </submittedName>
</protein>
<comment type="caution">
    <text evidence="6">The sequence shown here is derived from an EMBL/GenBank/DDBJ whole genome shotgun (WGS) entry which is preliminary data.</text>
</comment>
<evidence type="ECO:0000256" key="4">
    <source>
        <dbReference type="ARBA" id="ARBA00023163"/>
    </source>
</evidence>
<dbReference type="Gene3D" id="3.40.190.10">
    <property type="entry name" value="Periplasmic binding protein-like II"/>
    <property type="match status" value="2"/>
</dbReference>
<comment type="similarity">
    <text evidence="1">Belongs to the LysR transcriptional regulatory family.</text>
</comment>
<dbReference type="GO" id="GO:0003700">
    <property type="term" value="F:DNA-binding transcription factor activity"/>
    <property type="evidence" value="ECO:0007669"/>
    <property type="project" value="InterPro"/>
</dbReference>
<dbReference type="Pfam" id="PF00126">
    <property type="entry name" value="HTH_1"/>
    <property type="match status" value="1"/>
</dbReference>
<dbReference type="InterPro" id="IPR000847">
    <property type="entry name" value="LysR_HTH_N"/>
</dbReference>
<dbReference type="AlphaFoldDB" id="A0A7X9QHZ3"/>
<evidence type="ECO:0000259" key="5">
    <source>
        <dbReference type="PROSITE" id="PS50931"/>
    </source>
</evidence>
<dbReference type="RefSeq" id="WP_193523876.1">
    <property type="nucleotide sequence ID" value="NZ_JABASA010000020.1"/>
</dbReference>
<organism evidence="6 7">
    <name type="scientific">Streptococcus ratti</name>
    <dbReference type="NCBI Taxonomy" id="1341"/>
    <lineage>
        <taxon>Bacteria</taxon>
        <taxon>Bacillati</taxon>
        <taxon>Bacillota</taxon>
        <taxon>Bacilli</taxon>
        <taxon>Lactobacillales</taxon>
        <taxon>Streptococcaceae</taxon>
        <taxon>Streptococcus</taxon>
    </lineage>
</organism>
<dbReference type="SUPFAM" id="SSF46785">
    <property type="entry name" value="Winged helix' DNA-binding domain"/>
    <property type="match status" value="1"/>
</dbReference>
<keyword evidence="3" id="KW-0238">DNA-binding</keyword>
<dbReference type="GO" id="GO:0032993">
    <property type="term" value="C:protein-DNA complex"/>
    <property type="evidence" value="ECO:0007669"/>
    <property type="project" value="TreeGrafter"/>
</dbReference>
<dbReference type="PANTHER" id="PTHR30346">
    <property type="entry name" value="TRANSCRIPTIONAL DUAL REGULATOR HCAR-RELATED"/>
    <property type="match status" value="1"/>
</dbReference>
<dbReference type="Gene3D" id="1.10.10.10">
    <property type="entry name" value="Winged helix-like DNA-binding domain superfamily/Winged helix DNA-binding domain"/>
    <property type="match status" value="1"/>
</dbReference>
<dbReference type="InterPro" id="IPR005119">
    <property type="entry name" value="LysR_subst-bd"/>
</dbReference>
<evidence type="ECO:0000313" key="6">
    <source>
        <dbReference type="EMBL" id="NMD49720.1"/>
    </source>
</evidence>
<dbReference type="InterPro" id="IPR036390">
    <property type="entry name" value="WH_DNA-bd_sf"/>
</dbReference>
<accession>A0A7X9QHZ3</accession>
<dbReference type="Pfam" id="PF03466">
    <property type="entry name" value="LysR_substrate"/>
    <property type="match status" value="1"/>
</dbReference>
<sequence length="277" mass="31570">MLQLQQLEQLITFADQGTLSKAAEVLLNSQPSLTRNMQSLEDELGVQLFQRSKNKLILTETGEYTVKQARKLLKQSQSFLENVQRFSLQVTTLFGGICAPGVEWELRSRLEEQENKQEMRLELKSPEALISGLMDEHYQFIVTDFPLTEDGALSNGFFMEQLYLSVPPAHPFAMQEEISLDDLADLTMLLWSDLGIWQPLVDRLTQTKFIVQKDWDAFEELISASALPSFSTNITQLSSENDSQRVHVPISDKEATKTFYISVLKKNKAIMTQLTEN</sequence>
<gene>
    <name evidence="6" type="ORF">HHO37_08610</name>
</gene>
<dbReference type="SUPFAM" id="SSF53850">
    <property type="entry name" value="Periplasmic binding protein-like II"/>
    <property type="match status" value="1"/>
</dbReference>
<dbReference type="PRINTS" id="PR00039">
    <property type="entry name" value="HTHLYSR"/>
</dbReference>
<dbReference type="InterPro" id="IPR036388">
    <property type="entry name" value="WH-like_DNA-bd_sf"/>
</dbReference>
<feature type="domain" description="HTH lysR-type" evidence="5">
    <location>
        <begin position="2"/>
        <end position="59"/>
    </location>
</feature>
<evidence type="ECO:0000256" key="3">
    <source>
        <dbReference type="ARBA" id="ARBA00023125"/>
    </source>
</evidence>
<evidence type="ECO:0000256" key="1">
    <source>
        <dbReference type="ARBA" id="ARBA00009437"/>
    </source>
</evidence>
<evidence type="ECO:0000313" key="7">
    <source>
        <dbReference type="Proteomes" id="UP000532121"/>
    </source>
</evidence>
<dbReference type="GO" id="GO:0003677">
    <property type="term" value="F:DNA binding"/>
    <property type="evidence" value="ECO:0007669"/>
    <property type="project" value="UniProtKB-KW"/>
</dbReference>
<keyword evidence="2" id="KW-0805">Transcription regulation</keyword>
<dbReference type="PANTHER" id="PTHR30346:SF28">
    <property type="entry name" value="HTH-TYPE TRANSCRIPTIONAL REGULATOR CYNR"/>
    <property type="match status" value="1"/>
</dbReference>
<reference evidence="6 7" key="1">
    <citation type="submission" date="2020-04" db="EMBL/GenBank/DDBJ databases">
        <title>MicrobeNet Type strains.</title>
        <authorList>
            <person name="Nicholson A.C."/>
        </authorList>
    </citation>
    <scope>NUCLEOTIDE SEQUENCE [LARGE SCALE GENOMIC DNA]</scope>
    <source>
        <strain evidence="6 7">DSM 22768</strain>
    </source>
</reference>
<dbReference type="PROSITE" id="PS50931">
    <property type="entry name" value="HTH_LYSR"/>
    <property type="match status" value="1"/>
</dbReference>
<dbReference type="EMBL" id="JABASA010000020">
    <property type="protein sequence ID" value="NMD49720.1"/>
    <property type="molecule type" value="Genomic_DNA"/>
</dbReference>
<evidence type="ECO:0000256" key="2">
    <source>
        <dbReference type="ARBA" id="ARBA00023015"/>
    </source>
</evidence>
<dbReference type="Proteomes" id="UP000532121">
    <property type="component" value="Unassembled WGS sequence"/>
</dbReference>
<name>A0A7X9QHZ3_STRRT</name>